<keyword evidence="3" id="KW-1185">Reference proteome</keyword>
<proteinExistence type="predicted"/>
<dbReference type="PANTHER" id="PTHR33360">
    <property type="entry name" value="TRANSPOSASE FOR INSERTION SEQUENCE ELEMENT IS200"/>
    <property type="match status" value="1"/>
</dbReference>
<evidence type="ECO:0000259" key="1">
    <source>
        <dbReference type="Pfam" id="PF01797"/>
    </source>
</evidence>
<sequence length="262" mass="29730">MSLKPIYTPELCRAAYQLRWSLALFPGQALPPADVWIDRLNEAAKPDHIRVLEHARQTNGTELILVSTTPSVAPPDIVRVVKGRLQHLLTIDHPVRWQRNFRLTSVGDSTVNTVENYVADQLSHHPLADPHTTASLEEFQLSFDVDVTKVVNSAHGQYALALHIVLVHAERWRTAEPTFLRTTRDAILNAAHKKGHRVSRLALLPDHVHFTLAIDYLSSPETIALSYMNNVAFRHGMLRIWMDSFYAGTIGRYDMDAVRRRL</sequence>
<gene>
    <name evidence="2" type="ORF">CA13_55350</name>
</gene>
<organism evidence="2 3">
    <name type="scientific">Novipirellula herctigrandis</name>
    <dbReference type="NCBI Taxonomy" id="2527986"/>
    <lineage>
        <taxon>Bacteria</taxon>
        <taxon>Pseudomonadati</taxon>
        <taxon>Planctomycetota</taxon>
        <taxon>Planctomycetia</taxon>
        <taxon>Pirellulales</taxon>
        <taxon>Pirellulaceae</taxon>
        <taxon>Novipirellula</taxon>
    </lineage>
</organism>
<dbReference type="AlphaFoldDB" id="A0A5C5Z9L2"/>
<dbReference type="OrthoDB" id="254151at2"/>
<protein>
    <submittedName>
        <fullName evidence="2">Transposase IS200 like protein</fullName>
    </submittedName>
</protein>
<dbReference type="GO" id="GO:0004803">
    <property type="term" value="F:transposase activity"/>
    <property type="evidence" value="ECO:0007669"/>
    <property type="project" value="InterPro"/>
</dbReference>
<evidence type="ECO:0000313" key="3">
    <source>
        <dbReference type="Proteomes" id="UP000315010"/>
    </source>
</evidence>
<dbReference type="Pfam" id="PF01797">
    <property type="entry name" value="Y1_Tnp"/>
    <property type="match status" value="1"/>
</dbReference>
<accession>A0A5C5Z9L2</accession>
<reference evidence="2 3" key="1">
    <citation type="submission" date="2019-02" db="EMBL/GenBank/DDBJ databases">
        <title>Deep-cultivation of Planctomycetes and their phenomic and genomic characterization uncovers novel biology.</title>
        <authorList>
            <person name="Wiegand S."/>
            <person name="Jogler M."/>
            <person name="Boedeker C."/>
            <person name="Pinto D."/>
            <person name="Vollmers J."/>
            <person name="Rivas-Marin E."/>
            <person name="Kohn T."/>
            <person name="Peeters S.H."/>
            <person name="Heuer A."/>
            <person name="Rast P."/>
            <person name="Oberbeckmann S."/>
            <person name="Bunk B."/>
            <person name="Jeske O."/>
            <person name="Meyerdierks A."/>
            <person name="Storesund J.E."/>
            <person name="Kallscheuer N."/>
            <person name="Luecker S."/>
            <person name="Lage O.M."/>
            <person name="Pohl T."/>
            <person name="Merkel B.J."/>
            <person name="Hornburger P."/>
            <person name="Mueller R.-W."/>
            <person name="Bruemmer F."/>
            <person name="Labrenz M."/>
            <person name="Spormann A.M."/>
            <person name="Op Den Camp H."/>
            <person name="Overmann J."/>
            <person name="Amann R."/>
            <person name="Jetten M.S.M."/>
            <person name="Mascher T."/>
            <person name="Medema M.H."/>
            <person name="Devos D.P."/>
            <person name="Kaster A.-K."/>
            <person name="Ovreas L."/>
            <person name="Rohde M."/>
            <person name="Galperin M.Y."/>
            <person name="Jogler C."/>
        </authorList>
    </citation>
    <scope>NUCLEOTIDE SEQUENCE [LARGE SCALE GENOMIC DNA]</scope>
    <source>
        <strain evidence="2 3">CA13</strain>
    </source>
</reference>
<dbReference type="Gene3D" id="3.30.70.1290">
    <property type="entry name" value="Transposase IS200-like"/>
    <property type="match status" value="2"/>
</dbReference>
<dbReference type="PANTHER" id="PTHR33360:SF2">
    <property type="entry name" value="TRANSPOSASE FOR INSERTION SEQUENCE ELEMENT IS200"/>
    <property type="match status" value="1"/>
</dbReference>
<dbReference type="InterPro" id="IPR036515">
    <property type="entry name" value="Transposase_17_sf"/>
</dbReference>
<dbReference type="GO" id="GO:0003677">
    <property type="term" value="F:DNA binding"/>
    <property type="evidence" value="ECO:0007669"/>
    <property type="project" value="InterPro"/>
</dbReference>
<dbReference type="Proteomes" id="UP000315010">
    <property type="component" value="Unassembled WGS sequence"/>
</dbReference>
<name>A0A5C5Z9L2_9BACT</name>
<dbReference type="InterPro" id="IPR002686">
    <property type="entry name" value="Transposase_17"/>
</dbReference>
<comment type="caution">
    <text evidence="2">The sequence shown here is derived from an EMBL/GenBank/DDBJ whole genome shotgun (WGS) entry which is preliminary data.</text>
</comment>
<dbReference type="SUPFAM" id="SSF143422">
    <property type="entry name" value="Transposase IS200-like"/>
    <property type="match status" value="2"/>
</dbReference>
<feature type="domain" description="Transposase IS200-like" evidence="1">
    <location>
        <begin position="158"/>
        <end position="259"/>
    </location>
</feature>
<dbReference type="EMBL" id="SJPJ01000001">
    <property type="protein sequence ID" value="TWT84059.1"/>
    <property type="molecule type" value="Genomic_DNA"/>
</dbReference>
<evidence type="ECO:0000313" key="2">
    <source>
        <dbReference type="EMBL" id="TWT84059.1"/>
    </source>
</evidence>
<dbReference type="GO" id="GO:0006313">
    <property type="term" value="P:DNA transposition"/>
    <property type="evidence" value="ECO:0007669"/>
    <property type="project" value="InterPro"/>
</dbReference>
<dbReference type="RefSeq" id="WP_146401583.1">
    <property type="nucleotide sequence ID" value="NZ_SJPJ01000001.1"/>
</dbReference>